<evidence type="ECO:0000313" key="3">
    <source>
        <dbReference type="Proteomes" id="UP000515160"/>
    </source>
</evidence>
<feature type="compositionally biased region" description="Basic and acidic residues" evidence="1">
    <location>
        <begin position="290"/>
        <end position="383"/>
    </location>
</feature>
<gene>
    <name evidence="4" type="primary">LOC117567657</name>
</gene>
<feature type="compositionally biased region" description="Polar residues" evidence="1">
    <location>
        <begin position="9"/>
        <end position="26"/>
    </location>
</feature>
<dbReference type="AlphaFoldDB" id="A0A6P8WYI9"/>
<dbReference type="InterPro" id="IPR006578">
    <property type="entry name" value="MADF-dom"/>
</dbReference>
<dbReference type="GeneID" id="117567657"/>
<name>A0A6P8WYI9_DROAB</name>
<dbReference type="PROSITE" id="PS51029">
    <property type="entry name" value="MADF"/>
    <property type="match status" value="1"/>
</dbReference>
<feature type="compositionally biased region" description="Polar residues" evidence="1">
    <location>
        <begin position="393"/>
        <end position="406"/>
    </location>
</feature>
<evidence type="ECO:0000256" key="1">
    <source>
        <dbReference type="SAM" id="MobiDB-lite"/>
    </source>
</evidence>
<proteinExistence type="predicted"/>
<feature type="region of interest" description="Disordered" evidence="1">
    <location>
        <begin position="248"/>
        <end position="511"/>
    </location>
</feature>
<dbReference type="Pfam" id="PF10545">
    <property type="entry name" value="MADF_DNA_bdg"/>
    <property type="match status" value="1"/>
</dbReference>
<sequence>MAQKHKQNSSRPSAMISKTTSRQSKPVKSVEDISRSTSNQSHKKHGIRSFFKILPFLPRFKRKTKSNQRKVSQISRIKIRSSSSLTNHDKRKLIRLYQSQENLFNPNHPDYGDSNCEDSSYAKISSFFPSKTCQEIQSYIHELRLLFEREYIVIGNAYRRFGELLKPSIKYYNEFLFLVPFLRFSWDSAAYLPPKETCTDDFISYNSCTSDGTDRIMSSGDDLIGEHLNRSSAGKCFFFGKKKQTKKNAKSEDDLVPKEKSPAVLEAKQTSPEKPAAETTSSPLQRRLSRHSEETAKNGKTVEEDAAKKSKVAHHDAPRISLSEHHDTPRKSVTEHHDTPRKSITDHHDAPRKSITDHHDAPRKSITEEQHAAQKSDHKDTAHKQFSFGKKTPAQQKGSTELSEQGSLEARRDSSNKRLSWKSDLSSDRCQGPCDKECNRLGKSQEPLDTRKSLQSTRSSQASTSVHRGSVDRAPYQVNSYYSDSQSAKTSLLQQQQRRPSQQSQPTYPGNQEQLNMLCEMIKIELSASPDFIYYDAKWRIIEILREVQKRNMIHSKTDPAACKSLESSSAGRRESQAQKQHCNCSAATNCLINREATPMQRIPCPANATRCPYCCKH</sequence>
<keyword evidence="3" id="KW-1185">Reference proteome</keyword>
<evidence type="ECO:0000259" key="2">
    <source>
        <dbReference type="PROSITE" id="PS51029"/>
    </source>
</evidence>
<feature type="compositionally biased region" description="Basic and acidic residues" evidence="1">
    <location>
        <begin position="249"/>
        <end position="261"/>
    </location>
</feature>
<feature type="domain" description="MADF" evidence="2">
    <location>
        <begin position="92"/>
        <end position="183"/>
    </location>
</feature>
<reference evidence="4" key="1">
    <citation type="submission" date="2025-08" db="UniProtKB">
        <authorList>
            <consortium name="RefSeq"/>
        </authorList>
    </citation>
    <scope>IDENTIFICATION</scope>
    <source>
        <strain evidence="4">15112-1751.03</strain>
        <tissue evidence="4">Whole Adult</tissue>
    </source>
</reference>
<feature type="compositionally biased region" description="Polar residues" evidence="1">
    <location>
        <begin position="268"/>
        <end position="284"/>
    </location>
</feature>
<feature type="compositionally biased region" description="Polar residues" evidence="1">
    <location>
        <begin position="453"/>
        <end position="467"/>
    </location>
</feature>
<dbReference type="Proteomes" id="UP000515160">
    <property type="component" value="Chromosome 3"/>
</dbReference>
<feature type="compositionally biased region" description="Low complexity" evidence="1">
    <location>
        <begin position="494"/>
        <end position="506"/>
    </location>
</feature>
<dbReference type="OrthoDB" id="41362at2759"/>
<protein>
    <submittedName>
        <fullName evidence="4">Uncharacterized protein LOC117567657</fullName>
    </submittedName>
</protein>
<dbReference type="SMART" id="SM00595">
    <property type="entry name" value="MADF"/>
    <property type="match status" value="1"/>
</dbReference>
<feature type="compositionally biased region" description="Polar residues" evidence="1">
    <location>
        <begin position="477"/>
        <end position="493"/>
    </location>
</feature>
<feature type="region of interest" description="Disordered" evidence="1">
    <location>
        <begin position="1"/>
        <end position="44"/>
    </location>
</feature>
<organism evidence="3 4">
    <name type="scientific">Drosophila albomicans</name>
    <name type="common">Fruit fly</name>
    <dbReference type="NCBI Taxonomy" id="7291"/>
    <lineage>
        <taxon>Eukaryota</taxon>
        <taxon>Metazoa</taxon>
        <taxon>Ecdysozoa</taxon>
        <taxon>Arthropoda</taxon>
        <taxon>Hexapoda</taxon>
        <taxon>Insecta</taxon>
        <taxon>Pterygota</taxon>
        <taxon>Neoptera</taxon>
        <taxon>Endopterygota</taxon>
        <taxon>Diptera</taxon>
        <taxon>Brachycera</taxon>
        <taxon>Muscomorpha</taxon>
        <taxon>Ephydroidea</taxon>
        <taxon>Drosophilidae</taxon>
        <taxon>Drosophila</taxon>
    </lineage>
</organism>
<evidence type="ECO:0000313" key="4">
    <source>
        <dbReference type="RefSeq" id="XP_034103665.1"/>
    </source>
</evidence>
<accession>A0A6P8WYI9</accession>
<dbReference type="RefSeq" id="XP_034103665.1">
    <property type="nucleotide sequence ID" value="XM_034247774.2"/>
</dbReference>